<reference evidence="1 2" key="1">
    <citation type="submission" date="2022-12" db="EMBL/GenBank/DDBJ databases">
        <title>Genomic features and morphological characterization of a novel Knufia sp. strain isolated from spacecraft assembly facility.</title>
        <authorList>
            <person name="Teixeira M."/>
            <person name="Chander A.M."/>
            <person name="Stajich J.E."/>
            <person name="Venkateswaran K."/>
        </authorList>
    </citation>
    <scope>NUCLEOTIDE SEQUENCE [LARGE SCALE GENOMIC DNA]</scope>
    <source>
        <strain evidence="1 2">FJI-L2-BK-P2</strain>
    </source>
</reference>
<dbReference type="EMBL" id="JAKLMC020000009">
    <property type="protein sequence ID" value="KAK5954229.1"/>
    <property type="molecule type" value="Genomic_DNA"/>
</dbReference>
<protein>
    <submittedName>
        <fullName evidence="1">Uncharacterized protein</fullName>
    </submittedName>
</protein>
<keyword evidence="2" id="KW-1185">Reference proteome</keyword>
<dbReference type="AlphaFoldDB" id="A0AAN8I693"/>
<proteinExistence type="predicted"/>
<gene>
    <name evidence="1" type="ORF">OHC33_004802</name>
</gene>
<name>A0AAN8I693_9EURO</name>
<dbReference type="Proteomes" id="UP001316803">
    <property type="component" value="Unassembled WGS sequence"/>
</dbReference>
<organism evidence="1 2">
    <name type="scientific">Knufia fluminis</name>
    <dbReference type="NCBI Taxonomy" id="191047"/>
    <lineage>
        <taxon>Eukaryota</taxon>
        <taxon>Fungi</taxon>
        <taxon>Dikarya</taxon>
        <taxon>Ascomycota</taxon>
        <taxon>Pezizomycotina</taxon>
        <taxon>Eurotiomycetes</taxon>
        <taxon>Chaetothyriomycetidae</taxon>
        <taxon>Chaetothyriales</taxon>
        <taxon>Trichomeriaceae</taxon>
        <taxon>Knufia</taxon>
    </lineage>
</organism>
<evidence type="ECO:0000313" key="1">
    <source>
        <dbReference type="EMBL" id="KAK5954229.1"/>
    </source>
</evidence>
<accession>A0AAN8I693</accession>
<sequence>MSPSDIELLANTSFDAKDISSKDFDFEDVFTYDKPQRKLKSVVEVSSPTRDWSNFSFSHYESAVAMRQKFNRTRSTVGAMYVKNQGDARKR</sequence>
<comment type="caution">
    <text evidence="1">The sequence shown here is derived from an EMBL/GenBank/DDBJ whole genome shotgun (WGS) entry which is preliminary data.</text>
</comment>
<evidence type="ECO:0000313" key="2">
    <source>
        <dbReference type="Proteomes" id="UP001316803"/>
    </source>
</evidence>